<dbReference type="InterPro" id="IPR039361">
    <property type="entry name" value="Cyclin"/>
</dbReference>
<evidence type="ECO:0000256" key="5">
    <source>
        <dbReference type="RuleBase" id="RU000383"/>
    </source>
</evidence>
<dbReference type="GO" id="GO:0016538">
    <property type="term" value="F:cyclin-dependent protein serine/threonine kinase regulator activity"/>
    <property type="evidence" value="ECO:0007669"/>
    <property type="project" value="InterPro"/>
</dbReference>
<comment type="caution">
    <text evidence="9">The sequence shown here is derived from an EMBL/GenBank/DDBJ whole genome shotgun (WGS) entry which is preliminary data.</text>
</comment>
<keyword evidence="4" id="KW-0131">Cell cycle</keyword>
<feature type="domain" description="Cyclin-like" evidence="7">
    <location>
        <begin position="239"/>
        <end position="361"/>
    </location>
</feature>
<evidence type="ECO:0000256" key="3">
    <source>
        <dbReference type="ARBA" id="ARBA00023127"/>
    </source>
</evidence>
<sequence>MKKENPVIPGYHLAVGRITRARAAANHANGASLQLVPPLRKPDRKQTQQGGSKRAASDENSQAALLTVATKNKKRAVLNDVTNVCCENSYRRCIPVAKAQSKASQQVKVVGTSKGKCSKKDFKLAAPITSGSTLVCDVTSSKNIEGVQEVAALESKEPVTLVKVEENFTESGRDLECVKDLQSLHYTDYVKETNFRDQLQLANDSKEGDSAVMGIVDIDNDKANPQMCSLYASEIYTNLRAAEVSEEYKLVPDTLYLTVYIIDRFLSQNYIERQRLQLLGITCMLIASYVSPPSINAILIPFGSSLGNDLDDAYNNTPCLTCFVCRKYEEICAPRVEEFCFITDNTYSKAEVLKMETQVLRYLGYHLSVPTIKTFLRRFLRAAQASYKASSLSLGYLANYLAELTLIEYSFLKFLPSAVAASAIFLARWTLDQSDHPWNRTLEHYTSYRNMDLKATVLALHELQLNSKNCPLNSIREKYRQQKFESVATLTSPKLLPSLFC</sequence>
<feature type="domain" description="Cyclin-like" evidence="7">
    <location>
        <begin position="374"/>
        <end position="462"/>
    </location>
</feature>
<dbReference type="STRING" id="4615.A0A199VK80"/>
<dbReference type="SMART" id="SM01332">
    <property type="entry name" value="Cyclin_C"/>
    <property type="match status" value="1"/>
</dbReference>
<feature type="domain" description="Cyclin C-terminal" evidence="8">
    <location>
        <begin position="370"/>
        <end position="493"/>
    </location>
</feature>
<gene>
    <name evidence="9" type="ORF">ACMD2_05689</name>
</gene>
<evidence type="ECO:0000259" key="7">
    <source>
        <dbReference type="SMART" id="SM00385"/>
    </source>
</evidence>
<evidence type="ECO:0000256" key="4">
    <source>
        <dbReference type="ARBA" id="ARBA00023306"/>
    </source>
</evidence>
<dbReference type="FunFam" id="1.10.472.10:FF:000013">
    <property type="entry name" value="Cyclin A1"/>
    <property type="match status" value="1"/>
</dbReference>
<dbReference type="GO" id="GO:0044772">
    <property type="term" value="P:mitotic cell cycle phase transition"/>
    <property type="evidence" value="ECO:0007669"/>
    <property type="project" value="InterPro"/>
</dbReference>
<protein>
    <submittedName>
        <fullName evidence="9">Cyclin-A2-1</fullName>
    </submittedName>
</protein>
<dbReference type="PANTHER" id="PTHR10177">
    <property type="entry name" value="CYCLINS"/>
    <property type="match status" value="1"/>
</dbReference>
<dbReference type="Pfam" id="PF02984">
    <property type="entry name" value="Cyclin_C"/>
    <property type="match status" value="1"/>
</dbReference>
<dbReference type="SMART" id="SM00385">
    <property type="entry name" value="CYCLIN"/>
    <property type="match status" value="2"/>
</dbReference>
<dbReference type="PIRSF" id="PIRSF001771">
    <property type="entry name" value="Cyclin_A_B_D_E"/>
    <property type="match status" value="1"/>
</dbReference>
<dbReference type="InterPro" id="IPR046965">
    <property type="entry name" value="Cyclin_A/B-like"/>
</dbReference>
<dbReference type="GO" id="GO:0051301">
    <property type="term" value="P:cell division"/>
    <property type="evidence" value="ECO:0007669"/>
    <property type="project" value="UniProtKB-KW"/>
</dbReference>
<dbReference type="CDD" id="cd20506">
    <property type="entry name" value="CYCLIN_AtCycA-like_rpt2"/>
    <property type="match status" value="1"/>
</dbReference>
<dbReference type="AlphaFoldDB" id="A0A199VK80"/>
<evidence type="ECO:0000313" key="10">
    <source>
        <dbReference type="Proteomes" id="UP000092600"/>
    </source>
</evidence>
<evidence type="ECO:0000259" key="8">
    <source>
        <dbReference type="SMART" id="SM01332"/>
    </source>
</evidence>
<dbReference type="Proteomes" id="UP000092600">
    <property type="component" value="Unassembled WGS sequence"/>
</dbReference>
<evidence type="ECO:0000256" key="6">
    <source>
        <dbReference type="SAM" id="MobiDB-lite"/>
    </source>
</evidence>
<keyword evidence="3 5" id="KW-0195">Cyclin</keyword>
<comment type="similarity">
    <text evidence="1">Belongs to the cyclin family. Cyclin AB subfamily.</text>
</comment>
<dbReference type="EMBL" id="LSRQ01001566">
    <property type="protein sequence ID" value="OAY77281.1"/>
    <property type="molecule type" value="Genomic_DNA"/>
</dbReference>
<dbReference type="Pfam" id="PF00134">
    <property type="entry name" value="Cyclin_N"/>
    <property type="match status" value="2"/>
</dbReference>
<accession>A0A199VK80</accession>
<dbReference type="SUPFAM" id="SSF47954">
    <property type="entry name" value="Cyclin-like"/>
    <property type="match status" value="2"/>
</dbReference>
<evidence type="ECO:0000256" key="1">
    <source>
        <dbReference type="ARBA" id="ARBA00006955"/>
    </source>
</evidence>
<reference evidence="9 10" key="1">
    <citation type="journal article" date="2016" name="DNA Res.">
        <title>The draft genome of MD-2 pineapple using hybrid error correction of long reads.</title>
        <authorList>
            <person name="Redwan R.M."/>
            <person name="Saidin A."/>
            <person name="Kumar S.V."/>
        </authorList>
    </citation>
    <scope>NUCLEOTIDE SEQUENCE [LARGE SCALE GENOMIC DNA]</scope>
    <source>
        <strain evidence="10">cv. MD2</strain>
        <tissue evidence="9">Leaf</tissue>
    </source>
</reference>
<dbReference type="InterPro" id="IPR006671">
    <property type="entry name" value="Cyclin_N"/>
</dbReference>
<feature type="region of interest" description="Disordered" evidence="6">
    <location>
        <begin position="30"/>
        <end position="61"/>
    </location>
</feature>
<dbReference type="Gene3D" id="1.10.472.10">
    <property type="entry name" value="Cyclin-like"/>
    <property type="match status" value="3"/>
</dbReference>
<evidence type="ECO:0000256" key="2">
    <source>
        <dbReference type="ARBA" id="ARBA00022618"/>
    </source>
</evidence>
<keyword evidence="2" id="KW-0132">Cell division</keyword>
<dbReference type="InterPro" id="IPR036915">
    <property type="entry name" value="Cyclin-like_sf"/>
</dbReference>
<organism evidence="9 10">
    <name type="scientific">Ananas comosus</name>
    <name type="common">Pineapple</name>
    <name type="synonym">Ananas ananas</name>
    <dbReference type="NCBI Taxonomy" id="4615"/>
    <lineage>
        <taxon>Eukaryota</taxon>
        <taxon>Viridiplantae</taxon>
        <taxon>Streptophyta</taxon>
        <taxon>Embryophyta</taxon>
        <taxon>Tracheophyta</taxon>
        <taxon>Spermatophyta</taxon>
        <taxon>Magnoliopsida</taxon>
        <taxon>Liliopsida</taxon>
        <taxon>Poales</taxon>
        <taxon>Bromeliaceae</taxon>
        <taxon>Bromelioideae</taxon>
        <taxon>Ananas</taxon>
    </lineage>
</organism>
<proteinExistence type="inferred from homology"/>
<name>A0A199VK80_ANACO</name>
<evidence type="ECO:0000313" key="9">
    <source>
        <dbReference type="EMBL" id="OAY77281.1"/>
    </source>
</evidence>
<dbReference type="InterPro" id="IPR013763">
    <property type="entry name" value="Cyclin-like_dom"/>
</dbReference>
<dbReference type="InterPro" id="IPR004367">
    <property type="entry name" value="Cyclin_C-dom"/>
</dbReference>